<dbReference type="GO" id="GO:0008270">
    <property type="term" value="F:zinc ion binding"/>
    <property type="evidence" value="ECO:0007669"/>
    <property type="project" value="UniProtKB-KW"/>
</dbReference>
<keyword evidence="7" id="KW-0963">Cytoplasm</keyword>
<organism evidence="22 23">
    <name type="scientific">Coilia grayii</name>
    <name type="common">Gray's grenadier anchovy</name>
    <dbReference type="NCBI Taxonomy" id="363190"/>
    <lineage>
        <taxon>Eukaryota</taxon>
        <taxon>Metazoa</taxon>
        <taxon>Chordata</taxon>
        <taxon>Craniata</taxon>
        <taxon>Vertebrata</taxon>
        <taxon>Euteleostomi</taxon>
        <taxon>Actinopterygii</taxon>
        <taxon>Neopterygii</taxon>
        <taxon>Teleostei</taxon>
        <taxon>Clupei</taxon>
        <taxon>Clupeiformes</taxon>
        <taxon>Clupeoidei</taxon>
        <taxon>Engraulidae</taxon>
        <taxon>Coilinae</taxon>
        <taxon>Coilia</taxon>
    </lineage>
</organism>
<dbReference type="InterPro" id="IPR033492">
    <property type="entry name" value="Trim54_Bbox2_Zfn"/>
</dbReference>
<dbReference type="Gene3D" id="3.30.160.60">
    <property type="entry name" value="Classic Zinc Finger"/>
    <property type="match status" value="1"/>
</dbReference>
<evidence type="ECO:0000256" key="7">
    <source>
        <dbReference type="ARBA" id="ARBA00022490"/>
    </source>
</evidence>
<dbReference type="PROSITE" id="PS00518">
    <property type="entry name" value="ZF_RING_1"/>
    <property type="match status" value="1"/>
</dbReference>
<sequence length="457" mass="51137">MSVSVQYNSSRKPMDTMETLEKQLICPICLEIFSKPVVILPCQHNLCRKCANDIFQASNPYLASRSSAVGSGGRFRCPSCRHEVVLDRHGVYGLQRNLLVENIIDMFKQENNSTKPEPEVQKEGPMCDVHEEERINIYCVTCATPTCSLCKVFGAHKECQVAPLNNIYDSQKAKLTDCISMLVGNNDRIQGIIGQLEESCRAVEENGRRQKSRVCESFDHLYALLEERKSDLTLQISAEQDEKLTYINRLRRCYSDHLEAMAKVVEEGIRTMEEPEMAVFLQNAKPLLNQITEGTNISHLEKLERGYENMDHFTTNFSRVRQALHNVDFIRDDDEDEDEDGGTEEGAGLEGGGEETPTHPSSNPTHLSIEPAHRISDSAHSVSDPTHRVSDSTPTAQQSQILQNLNQRSPKPLPIPPVATDTPAQLSAPGSASSGVPTDDEENPRHVFSFSWLNSQK</sequence>
<keyword evidence="9" id="KW-0493">Microtubule</keyword>
<dbReference type="InterPro" id="IPR050617">
    <property type="entry name" value="E3_ligase_FN3/SPRY"/>
</dbReference>
<dbReference type="GO" id="GO:0005874">
    <property type="term" value="C:microtubule"/>
    <property type="evidence" value="ECO:0007669"/>
    <property type="project" value="UniProtKB-KW"/>
</dbReference>
<evidence type="ECO:0000313" key="23">
    <source>
        <dbReference type="Proteomes" id="UP001591681"/>
    </source>
</evidence>
<feature type="domain" description="RING-type" evidence="19">
    <location>
        <begin position="26"/>
        <end position="81"/>
    </location>
</feature>
<evidence type="ECO:0000259" key="19">
    <source>
        <dbReference type="PROSITE" id="PS50089"/>
    </source>
</evidence>
<dbReference type="PROSITE" id="PS50119">
    <property type="entry name" value="ZF_BBOX"/>
    <property type="match status" value="1"/>
</dbReference>
<evidence type="ECO:0000256" key="17">
    <source>
        <dbReference type="PROSITE-ProRule" id="PRU00024"/>
    </source>
</evidence>
<keyword evidence="23" id="KW-1185">Reference proteome</keyword>
<keyword evidence="11 17" id="KW-0863">Zinc-finger</keyword>
<evidence type="ECO:0000256" key="15">
    <source>
        <dbReference type="ARBA" id="ARBA00023179"/>
    </source>
</evidence>
<evidence type="ECO:0000256" key="3">
    <source>
        <dbReference type="ARBA" id="ARBA00004123"/>
    </source>
</evidence>
<dbReference type="CDD" id="cd19833">
    <property type="entry name" value="Bbox2_MuRF3_C-II"/>
    <property type="match status" value="1"/>
</dbReference>
<keyword evidence="10" id="KW-0479">Metal-binding</keyword>
<evidence type="ECO:0000256" key="14">
    <source>
        <dbReference type="ARBA" id="ARBA00023054"/>
    </source>
</evidence>
<dbReference type="PROSITE" id="PS50089">
    <property type="entry name" value="ZF_RING_2"/>
    <property type="match status" value="1"/>
</dbReference>
<evidence type="ECO:0000256" key="4">
    <source>
        <dbReference type="ARBA" id="ARBA00004496"/>
    </source>
</evidence>
<dbReference type="AlphaFoldDB" id="A0ABD1KCG9"/>
<evidence type="ECO:0000256" key="5">
    <source>
        <dbReference type="ARBA" id="ARBA00012483"/>
    </source>
</evidence>
<evidence type="ECO:0000256" key="12">
    <source>
        <dbReference type="ARBA" id="ARBA00022782"/>
    </source>
</evidence>
<dbReference type="GO" id="GO:0005634">
    <property type="term" value="C:nucleus"/>
    <property type="evidence" value="ECO:0007669"/>
    <property type="project" value="UniProtKB-SubCell"/>
</dbReference>
<dbReference type="SUPFAM" id="SSF57845">
    <property type="entry name" value="B-box zinc-binding domain"/>
    <property type="match status" value="1"/>
</dbReference>
<evidence type="ECO:0000313" key="22">
    <source>
        <dbReference type="EMBL" id="KAL2096823.1"/>
    </source>
</evidence>
<evidence type="ECO:0000256" key="2">
    <source>
        <dbReference type="ARBA" id="ARBA00003888"/>
    </source>
</evidence>
<reference evidence="22 23" key="1">
    <citation type="submission" date="2024-09" db="EMBL/GenBank/DDBJ databases">
        <title>A chromosome-level genome assembly of Gray's grenadier anchovy, Coilia grayii.</title>
        <authorList>
            <person name="Fu Z."/>
        </authorList>
    </citation>
    <scope>NUCLEOTIDE SEQUENCE [LARGE SCALE GENOMIC DNA]</scope>
    <source>
        <strain evidence="22">G4</strain>
        <tissue evidence="22">Muscle</tissue>
    </source>
</reference>
<dbReference type="GO" id="GO:0061630">
    <property type="term" value="F:ubiquitin protein ligase activity"/>
    <property type="evidence" value="ECO:0007669"/>
    <property type="project" value="UniProtKB-EC"/>
</dbReference>
<dbReference type="GO" id="GO:0030154">
    <property type="term" value="P:cell differentiation"/>
    <property type="evidence" value="ECO:0007669"/>
    <property type="project" value="UniProtKB-KW"/>
</dbReference>
<keyword evidence="15" id="KW-0514">Muscle protein</keyword>
<dbReference type="InterPro" id="IPR027370">
    <property type="entry name" value="Znf-RING_euk"/>
</dbReference>
<dbReference type="EC" id="2.3.2.27" evidence="5"/>
<keyword evidence="13" id="KW-0862">Zinc</keyword>
<feature type="compositionally biased region" description="Polar residues" evidence="18">
    <location>
        <begin position="422"/>
        <end position="436"/>
    </location>
</feature>
<dbReference type="Pfam" id="PF13445">
    <property type="entry name" value="zf-RING_UBOX"/>
    <property type="match status" value="1"/>
</dbReference>
<keyword evidence="14" id="KW-0175">Coiled coil</keyword>
<dbReference type="GO" id="GO:0005737">
    <property type="term" value="C:cytoplasm"/>
    <property type="evidence" value="ECO:0007669"/>
    <property type="project" value="UniProtKB-SubCell"/>
</dbReference>
<evidence type="ECO:0000256" key="9">
    <source>
        <dbReference type="ARBA" id="ARBA00022701"/>
    </source>
</evidence>
<dbReference type="CDD" id="cd16760">
    <property type="entry name" value="RING-HC_MuRF2"/>
    <property type="match status" value="1"/>
</dbReference>
<evidence type="ECO:0000256" key="1">
    <source>
        <dbReference type="ARBA" id="ARBA00000900"/>
    </source>
</evidence>
<dbReference type="Gene3D" id="1.20.5.170">
    <property type="match status" value="1"/>
</dbReference>
<evidence type="ECO:0000256" key="8">
    <source>
        <dbReference type="ARBA" id="ARBA00022679"/>
    </source>
</evidence>
<evidence type="ECO:0000256" key="18">
    <source>
        <dbReference type="SAM" id="MobiDB-lite"/>
    </source>
</evidence>
<evidence type="ECO:0000256" key="6">
    <source>
        <dbReference type="ARBA" id="ARBA00014725"/>
    </source>
</evidence>
<dbReference type="InterPro" id="IPR000315">
    <property type="entry name" value="Znf_B-box"/>
</dbReference>
<keyword evidence="8" id="KW-0808">Transferase</keyword>
<accession>A0ABD1KCG9</accession>
<feature type="compositionally biased region" description="Acidic residues" evidence="18">
    <location>
        <begin position="331"/>
        <end position="343"/>
    </location>
</feature>
<comment type="catalytic activity">
    <reaction evidence="1">
        <text>S-ubiquitinyl-[E2 ubiquitin-conjugating enzyme]-L-cysteine + [acceptor protein]-L-lysine = [E2 ubiquitin-conjugating enzyme]-L-cysteine + N(6)-ubiquitinyl-[acceptor protein]-L-lysine.</text>
        <dbReference type="EC" id="2.3.2.27"/>
    </reaction>
</comment>
<evidence type="ECO:0000256" key="10">
    <source>
        <dbReference type="ARBA" id="ARBA00022723"/>
    </source>
</evidence>
<comment type="subcellular location">
    <subcellularLocation>
        <location evidence="4">Cytoplasm</location>
    </subcellularLocation>
    <subcellularLocation>
        <location evidence="3">Nucleus</location>
    </subcellularLocation>
</comment>
<comment type="function">
    <text evidence="2">May bind and stabilize microtubules during myotubes formation.</text>
</comment>
<name>A0ABD1KCG9_9TELE</name>
<keyword evidence="12" id="KW-0221">Differentiation</keyword>
<evidence type="ECO:0000259" key="20">
    <source>
        <dbReference type="PROSITE" id="PS50119"/>
    </source>
</evidence>
<dbReference type="SMART" id="SM00336">
    <property type="entry name" value="BBOX"/>
    <property type="match status" value="1"/>
</dbReference>
<dbReference type="InterPro" id="IPR013083">
    <property type="entry name" value="Znf_RING/FYVE/PHD"/>
</dbReference>
<dbReference type="Pfam" id="PF00643">
    <property type="entry name" value="zf-B_box"/>
    <property type="match status" value="1"/>
</dbReference>
<proteinExistence type="predicted"/>
<dbReference type="InterPro" id="IPR001841">
    <property type="entry name" value="Znf_RING"/>
</dbReference>
<protein>
    <recommendedName>
        <fullName evidence="6">Tripartite motif-containing protein 54</fullName>
        <ecNumber evidence="5">2.3.2.27</ecNumber>
    </recommendedName>
</protein>
<dbReference type="SMART" id="SM00184">
    <property type="entry name" value="RING"/>
    <property type="match status" value="1"/>
</dbReference>
<comment type="caution">
    <text evidence="22">The sequence shown here is derived from an EMBL/GenBank/DDBJ whole genome shotgun (WGS) entry which is preliminary data.</text>
</comment>
<feature type="domain" description="COS" evidence="21">
    <location>
        <begin position="272"/>
        <end position="330"/>
    </location>
</feature>
<dbReference type="SUPFAM" id="SSF57850">
    <property type="entry name" value="RING/U-box"/>
    <property type="match status" value="1"/>
</dbReference>
<dbReference type="EMBL" id="JBHFQA010000006">
    <property type="protein sequence ID" value="KAL2096823.1"/>
    <property type="molecule type" value="Genomic_DNA"/>
</dbReference>
<gene>
    <name evidence="22" type="ORF">ACEWY4_006030</name>
</gene>
<evidence type="ECO:0000256" key="13">
    <source>
        <dbReference type="ARBA" id="ARBA00022833"/>
    </source>
</evidence>
<dbReference type="FunFam" id="3.30.40.10:FF:000014">
    <property type="entry name" value="probable E3 ubiquitin-protein ligase MID2"/>
    <property type="match status" value="1"/>
</dbReference>
<feature type="domain" description="B box-type" evidence="20">
    <location>
        <begin position="122"/>
        <end position="164"/>
    </location>
</feature>
<dbReference type="PANTHER" id="PTHR24099:SF17">
    <property type="entry name" value="TRIPARTITE MOTIF CONTAINING 55"/>
    <property type="match status" value="1"/>
</dbReference>
<keyword evidence="16" id="KW-0539">Nucleus</keyword>
<feature type="region of interest" description="Disordered" evidence="18">
    <location>
        <begin position="329"/>
        <end position="457"/>
    </location>
</feature>
<evidence type="ECO:0000259" key="21">
    <source>
        <dbReference type="PROSITE" id="PS51262"/>
    </source>
</evidence>
<dbReference type="InterPro" id="IPR017907">
    <property type="entry name" value="Znf_RING_CS"/>
</dbReference>
<evidence type="ECO:0000256" key="11">
    <source>
        <dbReference type="ARBA" id="ARBA00022771"/>
    </source>
</evidence>
<dbReference type="Gene3D" id="3.30.40.10">
    <property type="entry name" value="Zinc/RING finger domain, C3HC4 (zinc finger)"/>
    <property type="match status" value="1"/>
</dbReference>
<dbReference type="PROSITE" id="PS51262">
    <property type="entry name" value="COS"/>
    <property type="match status" value="1"/>
</dbReference>
<dbReference type="PANTHER" id="PTHR24099">
    <property type="entry name" value="E3 UBIQUITIN-PROTEIN LIGASE TRIM36-RELATED"/>
    <property type="match status" value="1"/>
</dbReference>
<dbReference type="Proteomes" id="UP001591681">
    <property type="component" value="Unassembled WGS sequence"/>
</dbReference>
<evidence type="ECO:0000256" key="16">
    <source>
        <dbReference type="ARBA" id="ARBA00023242"/>
    </source>
</evidence>
<feature type="compositionally biased region" description="Polar residues" evidence="18">
    <location>
        <begin position="391"/>
        <end position="409"/>
    </location>
</feature>
<dbReference type="InterPro" id="IPR017903">
    <property type="entry name" value="COS_domain"/>
</dbReference>